<evidence type="ECO:0000313" key="2">
    <source>
        <dbReference type="Proteomes" id="UP001163152"/>
    </source>
</evidence>
<accession>A0A9E9CB65</accession>
<dbReference type="Proteomes" id="UP001163152">
    <property type="component" value="Chromosome"/>
</dbReference>
<gene>
    <name evidence="1" type="ORF">OXH18_22525</name>
</gene>
<sequence>MQNRSINVGGSFKGTANRDNSVIHNHIDSADQNVAEVVAEILDQLQQKYPKASEIQKQTVFQMELQQKMRENPTLKARFLSSAKAGGYELVKVLTNNPFVSVPIEIVRGWIEAEP</sequence>
<evidence type="ECO:0000313" key="1">
    <source>
        <dbReference type="EMBL" id="WAL59915.1"/>
    </source>
</evidence>
<organism evidence="1 2">
    <name type="scientific">Thermocoleostomius sinensis A174</name>
    <dbReference type="NCBI Taxonomy" id="2016057"/>
    <lineage>
        <taxon>Bacteria</taxon>
        <taxon>Bacillati</taxon>
        <taxon>Cyanobacteriota</taxon>
        <taxon>Cyanophyceae</taxon>
        <taxon>Oculatellales</taxon>
        <taxon>Oculatellaceae</taxon>
        <taxon>Thermocoleostomius</taxon>
    </lineage>
</organism>
<dbReference type="EMBL" id="CP113797">
    <property type="protein sequence ID" value="WAL59915.1"/>
    <property type="molecule type" value="Genomic_DNA"/>
</dbReference>
<evidence type="ECO:0008006" key="3">
    <source>
        <dbReference type="Google" id="ProtNLM"/>
    </source>
</evidence>
<name>A0A9E9CB65_9CYAN</name>
<dbReference type="AlphaFoldDB" id="A0A9E9CB65"/>
<reference evidence="1" key="1">
    <citation type="submission" date="2022-12" db="EMBL/GenBank/DDBJ databases">
        <title>Polyphasic identification of a Novel Hot-Spring Cyanobacterium Ocullathermofonsia sinensis gen nov. sp. nov. and Genomic Insights on its Adaptations to the Thermal Habitat.</title>
        <authorList>
            <person name="Daroch M."/>
            <person name="Tang J."/>
            <person name="Jiang Y."/>
        </authorList>
    </citation>
    <scope>NUCLEOTIDE SEQUENCE</scope>
    <source>
        <strain evidence="1">PKUAC-SCTA174</strain>
    </source>
</reference>
<protein>
    <recommendedName>
        <fullName evidence="3">Pentapeptide repeat-containing protein</fullName>
    </recommendedName>
</protein>
<proteinExistence type="predicted"/>
<dbReference type="RefSeq" id="WP_268609729.1">
    <property type="nucleotide sequence ID" value="NZ_CP113797.1"/>
</dbReference>
<keyword evidence="2" id="KW-1185">Reference proteome</keyword>
<dbReference type="KEGG" id="tsin:OXH18_22525"/>